<evidence type="ECO:0000313" key="1">
    <source>
        <dbReference type="EMBL" id="ELZ96211.1"/>
    </source>
</evidence>
<dbReference type="PATRIC" id="fig|662480.6.peg.1018"/>
<protein>
    <recommendedName>
        <fullName evidence="3">Small CPxCG-related zinc finger protein</fullName>
    </recommendedName>
</protein>
<proteinExistence type="predicted"/>
<gene>
    <name evidence="1" type="ORF">C441_05199</name>
</gene>
<organism evidence="1 2">
    <name type="scientific">Haloferax sulfurifontis ATCC BAA-897</name>
    <dbReference type="NCBI Taxonomy" id="662480"/>
    <lineage>
        <taxon>Archaea</taxon>
        <taxon>Methanobacteriati</taxon>
        <taxon>Methanobacteriota</taxon>
        <taxon>Stenosarchaea group</taxon>
        <taxon>Halobacteria</taxon>
        <taxon>Halobacteriales</taxon>
        <taxon>Haloferacaceae</taxon>
        <taxon>Haloferax</taxon>
    </lineage>
</organism>
<sequence>MPKGNFFEGDCPACGKTVRYHGYHPGIFLCGDCGGEKPWAEGVYEEDGYLYYDEPGAETA</sequence>
<dbReference type="Proteomes" id="UP000011508">
    <property type="component" value="Unassembled WGS sequence"/>
</dbReference>
<name>M0IHG7_9EURY</name>
<dbReference type="OrthoDB" id="384576at2157"/>
<keyword evidence="2" id="KW-1185">Reference proteome</keyword>
<comment type="caution">
    <text evidence="1">The sequence shown here is derived from an EMBL/GenBank/DDBJ whole genome shotgun (WGS) entry which is preliminary data.</text>
</comment>
<accession>M0IHG7</accession>
<dbReference type="RefSeq" id="WP_007274128.1">
    <property type="nucleotide sequence ID" value="NZ_AOLM01000008.1"/>
</dbReference>
<dbReference type="EMBL" id="AOLM01000008">
    <property type="protein sequence ID" value="ELZ96211.1"/>
    <property type="molecule type" value="Genomic_DNA"/>
</dbReference>
<evidence type="ECO:0000313" key="2">
    <source>
        <dbReference type="Proteomes" id="UP000011508"/>
    </source>
</evidence>
<evidence type="ECO:0008006" key="3">
    <source>
        <dbReference type="Google" id="ProtNLM"/>
    </source>
</evidence>
<dbReference type="AlphaFoldDB" id="M0IHG7"/>
<reference evidence="1 2" key="1">
    <citation type="journal article" date="2014" name="PLoS Genet.">
        <title>Phylogenetically driven sequencing of extremely halophilic archaea reveals strategies for static and dynamic osmo-response.</title>
        <authorList>
            <person name="Becker E.A."/>
            <person name="Seitzer P.M."/>
            <person name="Tritt A."/>
            <person name="Larsen D."/>
            <person name="Krusor M."/>
            <person name="Yao A.I."/>
            <person name="Wu D."/>
            <person name="Madern D."/>
            <person name="Eisen J.A."/>
            <person name="Darling A.E."/>
            <person name="Facciotti M.T."/>
        </authorList>
    </citation>
    <scope>NUCLEOTIDE SEQUENCE [LARGE SCALE GENOMIC DNA]</scope>
    <source>
        <strain evidence="1 2">ATCC BAA-897</strain>
    </source>
</reference>